<accession>A0A803PT19</accession>
<reference evidence="1" key="2">
    <citation type="submission" date="2021-03" db="UniProtKB">
        <authorList>
            <consortium name="EnsemblPlants"/>
        </authorList>
    </citation>
    <scope>IDENTIFICATION</scope>
</reference>
<organism evidence="1 2">
    <name type="scientific">Cannabis sativa</name>
    <name type="common">Hemp</name>
    <name type="synonym">Marijuana</name>
    <dbReference type="NCBI Taxonomy" id="3483"/>
    <lineage>
        <taxon>Eukaryota</taxon>
        <taxon>Viridiplantae</taxon>
        <taxon>Streptophyta</taxon>
        <taxon>Embryophyta</taxon>
        <taxon>Tracheophyta</taxon>
        <taxon>Spermatophyta</taxon>
        <taxon>Magnoliopsida</taxon>
        <taxon>eudicotyledons</taxon>
        <taxon>Gunneridae</taxon>
        <taxon>Pentapetalae</taxon>
        <taxon>rosids</taxon>
        <taxon>fabids</taxon>
        <taxon>Rosales</taxon>
        <taxon>Cannabaceae</taxon>
        <taxon>Cannabis</taxon>
    </lineage>
</organism>
<sequence>MHFLKEQLKISMERFELEKCYGTRDFALWRESLKGILVHQKVFKVLGNEKLLPEKKLEEKAQMDEMAYYTIIMYLSNSARRKLVVEKDGMISSLSLDDTLNKFNKIIIGLTNTNHKVDEDSEAIILLRSLPIAYQEVKFAIKYGRDVIALEDVLTTLKSKDFELQLEKES</sequence>
<evidence type="ECO:0000313" key="1">
    <source>
        <dbReference type="EnsemblPlants" id="cds.evm.model.06.1085"/>
    </source>
</evidence>
<dbReference type="AlphaFoldDB" id="A0A803PT19"/>
<proteinExistence type="predicted"/>
<keyword evidence="2" id="KW-1185">Reference proteome</keyword>
<dbReference type="EnsemblPlants" id="evm.model.06.1085">
    <property type="protein sequence ID" value="cds.evm.model.06.1085"/>
    <property type="gene ID" value="evm.TU.06.1085"/>
</dbReference>
<evidence type="ECO:0000313" key="2">
    <source>
        <dbReference type="Proteomes" id="UP000596661"/>
    </source>
</evidence>
<protein>
    <recommendedName>
        <fullName evidence="3">Retrovirus-related Pol polyprotein from transposon TNT 1-94</fullName>
    </recommendedName>
</protein>
<name>A0A803PT19_CANSA</name>
<reference evidence="1" key="1">
    <citation type="submission" date="2018-11" db="EMBL/GenBank/DDBJ databases">
        <authorList>
            <person name="Grassa J C."/>
        </authorList>
    </citation>
    <scope>NUCLEOTIDE SEQUENCE [LARGE SCALE GENOMIC DNA]</scope>
</reference>
<evidence type="ECO:0008006" key="3">
    <source>
        <dbReference type="Google" id="ProtNLM"/>
    </source>
</evidence>
<dbReference type="Proteomes" id="UP000596661">
    <property type="component" value="Chromosome 6"/>
</dbReference>
<dbReference type="Gramene" id="evm.model.06.1085">
    <property type="protein sequence ID" value="cds.evm.model.06.1085"/>
    <property type="gene ID" value="evm.TU.06.1085"/>
</dbReference>
<dbReference type="Pfam" id="PF14223">
    <property type="entry name" value="Retrotran_gag_2"/>
    <property type="match status" value="1"/>
</dbReference>
<dbReference type="EMBL" id="UZAU01000589">
    <property type="status" value="NOT_ANNOTATED_CDS"/>
    <property type="molecule type" value="Genomic_DNA"/>
</dbReference>